<dbReference type="AlphaFoldDB" id="A0A2A2M645"/>
<keyword evidence="4" id="KW-0472">Membrane</keyword>
<comment type="caution">
    <text evidence="5">The sequence shown here is derived from an EMBL/GenBank/DDBJ whole genome shotgun (WGS) entry which is preliminary data.</text>
</comment>
<keyword evidence="2" id="KW-0813">Transport</keyword>
<evidence type="ECO:0000256" key="1">
    <source>
        <dbReference type="ARBA" id="ARBA00004651"/>
    </source>
</evidence>
<dbReference type="PANTHER" id="PTHR43045">
    <property type="entry name" value="SHIKIMATE TRANSPORTER"/>
    <property type="match status" value="1"/>
</dbReference>
<keyword evidence="4" id="KW-0812">Transmembrane</keyword>
<dbReference type="InterPro" id="IPR036259">
    <property type="entry name" value="MFS_trans_sf"/>
</dbReference>
<feature type="transmembrane region" description="Helical" evidence="4">
    <location>
        <begin position="41"/>
        <end position="63"/>
    </location>
</feature>
<dbReference type="GO" id="GO:0005886">
    <property type="term" value="C:plasma membrane"/>
    <property type="evidence" value="ECO:0007669"/>
    <property type="project" value="UniProtKB-SubCell"/>
</dbReference>
<comment type="subcellular location">
    <subcellularLocation>
        <location evidence="1">Cell membrane</location>
        <topology evidence="1">Multi-pass membrane protein</topology>
    </subcellularLocation>
</comment>
<evidence type="ECO:0000313" key="6">
    <source>
        <dbReference type="Proteomes" id="UP000218231"/>
    </source>
</evidence>
<reference evidence="5 6" key="1">
    <citation type="journal article" date="2017" name="Curr. Biol.">
        <title>Genome architecture and evolution of a unichromosomal asexual nematode.</title>
        <authorList>
            <person name="Fradin H."/>
            <person name="Zegar C."/>
            <person name="Gutwein M."/>
            <person name="Lucas J."/>
            <person name="Kovtun M."/>
            <person name="Corcoran D."/>
            <person name="Baugh L.R."/>
            <person name="Kiontke K."/>
            <person name="Gunsalus K."/>
            <person name="Fitch D.H."/>
            <person name="Piano F."/>
        </authorList>
    </citation>
    <scope>NUCLEOTIDE SEQUENCE [LARGE SCALE GENOMIC DNA]</scope>
    <source>
        <strain evidence="5">PF1309</strain>
    </source>
</reference>
<evidence type="ECO:0000313" key="5">
    <source>
        <dbReference type="EMBL" id="PAV93889.1"/>
    </source>
</evidence>
<keyword evidence="4" id="KW-1133">Transmembrane helix</keyword>
<keyword evidence="3" id="KW-1003">Cell membrane</keyword>
<dbReference type="Proteomes" id="UP000218231">
    <property type="component" value="Unassembled WGS sequence"/>
</dbReference>
<evidence type="ECO:0000256" key="2">
    <source>
        <dbReference type="ARBA" id="ARBA00022448"/>
    </source>
</evidence>
<evidence type="ECO:0008006" key="7">
    <source>
        <dbReference type="Google" id="ProtNLM"/>
    </source>
</evidence>
<gene>
    <name evidence="5" type="ORF">WR25_13108</name>
</gene>
<dbReference type="PANTHER" id="PTHR43045:SF1">
    <property type="entry name" value="SHIKIMATE TRANSPORTER"/>
    <property type="match status" value="1"/>
</dbReference>
<evidence type="ECO:0000256" key="4">
    <source>
        <dbReference type="SAM" id="Phobius"/>
    </source>
</evidence>
<proteinExistence type="predicted"/>
<sequence length="75" mass="8198">MFATRVRYTAISLAYQVCGAIAGGLTPLIGTWLAHSFSGQWWPMAVFYSLIACTSLVCVLALARRYALGRQLELA</sequence>
<keyword evidence="6" id="KW-1185">Reference proteome</keyword>
<dbReference type="SUPFAM" id="SSF103473">
    <property type="entry name" value="MFS general substrate transporter"/>
    <property type="match status" value="1"/>
</dbReference>
<dbReference type="EMBL" id="LIAE01003059">
    <property type="protein sequence ID" value="PAV93889.1"/>
    <property type="molecule type" value="Genomic_DNA"/>
</dbReference>
<evidence type="ECO:0000256" key="3">
    <source>
        <dbReference type="ARBA" id="ARBA00022475"/>
    </source>
</evidence>
<name>A0A2A2M645_9BILA</name>
<accession>A0A2A2M645</accession>
<protein>
    <recommendedName>
        <fullName evidence="7">Major facilitator superfamily (MFS) profile domain-containing protein</fullName>
    </recommendedName>
</protein>
<organism evidence="5 6">
    <name type="scientific">Diploscapter pachys</name>
    <dbReference type="NCBI Taxonomy" id="2018661"/>
    <lineage>
        <taxon>Eukaryota</taxon>
        <taxon>Metazoa</taxon>
        <taxon>Ecdysozoa</taxon>
        <taxon>Nematoda</taxon>
        <taxon>Chromadorea</taxon>
        <taxon>Rhabditida</taxon>
        <taxon>Rhabditina</taxon>
        <taxon>Rhabditomorpha</taxon>
        <taxon>Rhabditoidea</taxon>
        <taxon>Rhabditidae</taxon>
        <taxon>Diploscapter</taxon>
    </lineage>
</organism>
<feature type="transmembrane region" description="Helical" evidence="4">
    <location>
        <begin position="12"/>
        <end position="35"/>
    </location>
</feature>